<reference evidence="1" key="1">
    <citation type="submission" date="2014-11" db="EMBL/GenBank/DDBJ databases">
        <authorList>
            <person name="Otto D Thomas"/>
            <person name="Naeem Raeece"/>
        </authorList>
    </citation>
    <scope>NUCLEOTIDE SEQUENCE</scope>
</reference>
<dbReference type="EMBL" id="CDMZ01000523">
    <property type="protein sequence ID" value="CEM16114.1"/>
    <property type="molecule type" value="Genomic_DNA"/>
</dbReference>
<evidence type="ECO:0000313" key="1">
    <source>
        <dbReference type="EMBL" id="CEM16114.1"/>
    </source>
</evidence>
<dbReference type="VEuPathDB" id="CryptoDB:Cvel_18051"/>
<dbReference type="PhylomeDB" id="A0A0G4FP92"/>
<sequence>MADKGTTAKIAVGRGSASTDATALIVKNAGAGGSVNMVDSALSAKIAEGKEFVSMVGGEISVKSVGAVPFAFTDASNIPAWTAVEMLSVNMAVVATNAESVEVGGSVNTAVYDPNAETVGGGVFANMDA</sequence>
<protein>
    <submittedName>
        <fullName evidence="1">Uncharacterized protein</fullName>
    </submittedName>
</protein>
<accession>A0A0G4FP92</accession>
<gene>
    <name evidence="1" type="ORF">Cvel_18051</name>
</gene>
<proteinExistence type="predicted"/>
<name>A0A0G4FP92_9ALVE</name>
<organism evidence="1">
    <name type="scientific">Chromera velia CCMP2878</name>
    <dbReference type="NCBI Taxonomy" id="1169474"/>
    <lineage>
        <taxon>Eukaryota</taxon>
        <taxon>Sar</taxon>
        <taxon>Alveolata</taxon>
        <taxon>Colpodellida</taxon>
        <taxon>Chromeraceae</taxon>
        <taxon>Chromera</taxon>
    </lineage>
</organism>
<dbReference type="AlphaFoldDB" id="A0A0G4FP92"/>